<dbReference type="Pfam" id="PF10408">
    <property type="entry name" value="Ufd2P_core"/>
    <property type="match status" value="2"/>
</dbReference>
<evidence type="ECO:0000313" key="15">
    <source>
        <dbReference type="EMBL" id="CAF4585293.1"/>
    </source>
</evidence>
<evidence type="ECO:0000256" key="7">
    <source>
        <dbReference type="ARBA" id="ARBA00022679"/>
    </source>
</evidence>
<evidence type="ECO:0000256" key="2">
    <source>
        <dbReference type="ARBA" id="ARBA00004496"/>
    </source>
</evidence>
<reference evidence="14" key="1">
    <citation type="submission" date="2021-02" db="EMBL/GenBank/DDBJ databases">
        <authorList>
            <person name="Nowell W R."/>
        </authorList>
    </citation>
    <scope>NUCLEOTIDE SEQUENCE</scope>
</reference>
<dbReference type="GO" id="GO:0005634">
    <property type="term" value="C:nucleus"/>
    <property type="evidence" value="ECO:0007669"/>
    <property type="project" value="TreeGrafter"/>
</dbReference>
<dbReference type="Proteomes" id="UP000663838">
    <property type="component" value="Unassembled WGS sequence"/>
</dbReference>
<dbReference type="GO" id="GO:0005737">
    <property type="term" value="C:cytoplasm"/>
    <property type="evidence" value="ECO:0007669"/>
    <property type="project" value="UniProtKB-SubCell"/>
</dbReference>
<gene>
    <name evidence="14" type="ORF">KIK155_LOCUS4836</name>
    <name evidence="15" type="ORF">TOA249_LOCUS9554</name>
</gene>
<evidence type="ECO:0000256" key="4">
    <source>
        <dbReference type="ARBA" id="ARBA00007434"/>
    </source>
</evidence>
<dbReference type="AlphaFoldDB" id="A0A817X976"/>
<dbReference type="GO" id="GO:0000151">
    <property type="term" value="C:ubiquitin ligase complex"/>
    <property type="evidence" value="ECO:0007669"/>
    <property type="project" value="InterPro"/>
</dbReference>
<comment type="pathway">
    <text evidence="3">Protein modification; protein ubiquitination.</text>
</comment>
<keyword evidence="12" id="KW-1133">Transmembrane helix</keyword>
<evidence type="ECO:0000256" key="6">
    <source>
        <dbReference type="ARBA" id="ARBA00022490"/>
    </source>
</evidence>
<feature type="domain" description="U-box" evidence="13">
    <location>
        <begin position="159"/>
        <end position="232"/>
    </location>
</feature>
<dbReference type="SMART" id="SM00504">
    <property type="entry name" value="Ubox"/>
    <property type="match status" value="1"/>
</dbReference>
<evidence type="ECO:0000256" key="11">
    <source>
        <dbReference type="ARBA" id="ARBA00040077"/>
    </source>
</evidence>
<dbReference type="Pfam" id="PF04564">
    <property type="entry name" value="U-box"/>
    <property type="match status" value="1"/>
</dbReference>
<dbReference type="SUPFAM" id="SSF57850">
    <property type="entry name" value="RING/U-box"/>
    <property type="match status" value="1"/>
</dbReference>
<dbReference type="FunFam" id="3.30.40.10:FF:000055">
    <property type="entry name" value="Ubiquitin conjugation factor e4 a"/>
    <property type="match status" value="1"/>
</dbReference>
<dbReference type="Proteomes" id="UP000663865">
    <property type="component" value="Unassembled WGS sequence"/>
</dbReference>
<evidence type="ECO:0000259" key="13">
    <source>
        <dbReference type="PROSITE" id="PS51698"/>
    </source>
</evidence>
<keyword evidence="12" id="KW-0812">Transmembrane</keyword>
<dbReference type="UniPathway" id="UPA00143"/>
<feature type="transmembrane region" description="Helical" evidence="12">
    <location>
        <begin position="36"/>
        <end position="58"/>
    </location>
</feature>
<evidence type="ECO:0000256" key="8">
    <source>
        <dbReference type="ARBA" id="ARBA00022786"/>
    </source>
</evidence>
<dbReference type="InterPro" id="IPR045132">
    <property type="entry name" value="UBE4"/>
</dbReference>
<dbReference type="GO" id="GO:0000209">
    <property type="term" value="P:protein polyubiquitination"/>
    <property type="evidence" value="ECO:0007669"/>
    <property type="project" value="TreeGrafter"/>
</dbReference>
<keyword evidence="12" id="KW-0472">Membrane</keyword>
<dbReference type="PROSITE" id="PS51698">
    <property type="entry name" value="U_BOX"/>
    <property type="match status" value="1"/>
</dbReference>
<dbReference type="InterPro" id="IPR013083">
    <property type="entry name" value="Znf_RING/FYVE/PHD"/>
</dbReference>
<dbReference type="GO" id="GO:0036503">
    <property type="term" value="P:ERAD pathway"/>
    <property type="evidence" value="ECO:0007669"/>
    <property type="project" value="InterPro"/>
</dbReference>
<dbReference type="PANTHER" id="PTHR13931">
    <property type="entry name" value="UBIQUITINATION FACTOR E4"/>
    <property type="match status" value="1"/>
</dbReference>
<dbReference type="InterPro" id="IPR003613">
    <property type="entry name" value="Ubox_domain"/>
</dbReference>
<organism evidence="14 16">
    <name type="scientific">Rotaria socialis</name>
    <dbReference type="NCBI Taxonomy" id="392032"/>
    <lineage>
        <taxon>Eukaryota</taxon>
        <taxon>Metazoa</taxon>
        <taxon>Spiralia</taxon>
        <taxon>Gnathifera</taxon>
        <taxon>Rotifera</taxon>
        <taxon>Eurotatoria</taxon>
        <taxon>Bdelloidea</taxon>
        <taxon>Philodinida</taxon>
        <taxon>Philodinidae</taxon>
        <taxon>Rotaria</taxon>
    </lineage>
</organism>
<dbReference type="PANTHER" id="PTHR13931:SF16">
    <property type="entry name" value="UBIQUITIN CONJUGATION FACTOR E4 A"/>
    <property type="match status" value="1"/>
</dbReference>
<evidence type="ECO:0000256" key="10">
    <source>
        <dbReference type="ARBA" id="ARBA00037624"/>
    </source>
</evidence>
<name>A0A817X976_9BILA</name>
<comment type="caution">
    <text evidence="14">The sequence shown here is derived from an EMBL/GenBank/DDBJ whole genome shotgun (WGS) entry which is preliminary data.</text>
</comment>
<comment type="catalytic activity">
    <reaction evidence="1">
        <text>S-ubiquitinyl-[E2 ubiquitin-conjugating enzyme]-L-cysteine + [acceptor protein]-L-lysine = [E2 ubiquitin-conjugating enzyme]-L-cysteine + N(6)-ubiquitinyl-[acceptor protein]-L-lysine.</text>
        <dbReference type="EC" id="2.3.2.27"/>
    </reaction>
</comment>
<comment type="subcellular location">
    <subcellularLocation>
        <location evidence="2">Cytoplasm</location>
    </subcellularLocation>
</comment>
<dbReference type="InterPro" id="IPR019474">
    <property type="entry name" value="Ub_conjug_fac_E4_core"/>
</dbReference>
<comment type="function">
    <text evidence="10">Ubiquitin-protein ligase that probably functions as an E3 ligase in conjunction with specific E1 and E2 ligases. May also function as an E4 ligase mediating the assembly of polyubiquitin chains on substrates ubiquitinated by another E3 ubiquitin ligase. Mediates 'Lys-48'-linked polyubiquitination of substrates.</text>
</comment>
<comment type="similarity">
    <text evidence="4">Belongs to the ubiquitin conjugation factor E4 family.</text>
</comment>
<sequence>MFIKNADAQNDVLQWIGDCFDENHEKSKEWSSNDPLAAVIFVSDGFLINLTVILLNLAKPFAEPYSPKLFKFDLFVSIELTGQAVAFQQKFNCHRPIYNILQYVSNDEMSYNDQLFPQAVEVLQRINYPPERIAEFQKLHERVKTINAEQKQADDAYDDAPDEYLDPITSILMSDPVMLPSSHKILDRTTIVRHLLSDQTDPFNRNPLRMQDVIPQTEFKKVIEQWKASKHE</sequence>
<dbReference type="EMBL" id="CAJNYV010000526">
    <property type="protein sequence ID" value="CAF3364884.1"/>
    <property type="molecule type" value="Genomic_DNA"/>
</dbReference>
<keyword evidence="9" id="KW-0007">Acetylation</keyword>
<protein>
    <recommendedName>
        <fullName evidence="11">Ubiquitin conjugation factor E4 A</fullName>
        <ecNumber evidence="5">2.3.2.27</ecNumber>
    </recommendedName>
</protein>
<keyword evidence="8" id="KW-0833">Ubl conjugation pathway</keyword>
<dbReference type="EC" id="2.3.2.27" evidence="5"/>
<evidence type="ECO:0000313" key="16">
    <source>
        <dbReference type="Proteomes" id="UP000663865"/>
    </source>
</evidence>
<evidence type="ECO:0000256" key="3">
    <source>
        <dbReference type="ARBA" id="ARBA00004906"/>
    </source>
</evidence>
<dbReference type="EMBL" id="CAJOBS010000476">
    <property type="protein sequence ID" value="CAF4585293.1"/>
    <property type="molecule type" value="Genomic_DNA"/>
</dbReference>
<evidence type="ECO:0000256" key="9">
    <source>
        <dbReference type="ARBA" id="ARBA00022990"/>
    </source>
</evidence>
<keyword evidence="6" id="KW-0963">Cytoplasm</keyword>
<proteinExistence type="inferred from homology"/>
<keyword evidence="7" id="KW-0808">Transferase</keyword>
<dbReference type="Gene3D" id="3.30.40.10">
    <property type="entry name" value="Zinc/RING finger domain, C3HC4 (zinc finger)"/>
    <property type="match status" value="1"/>
</dbReference>
<evidence type="ECO:0000313" key="14">
    <source>
        <dbReference type="EMBL" id="CAF3364884.1"/>
    </source>
</evidence>
<dbReference type="GO" id="GO:0034450">
    <property type="term" value="F:ubiquitin-ubiquitin ligase activity"/>
    <property type="evidence" value="ECO:0007669"/>
    <property type="project" value="InterPro"/>
</dbReference>
<evidence type="ECO:0000256" key="1">
    <source>
        <dbReference type="ARBA" id="ARBA00000900"/>
    </source>
</evidence>
<evidence type="ECO:0000256" key="5">
    <source>
        <dbReference type="ARBA" id="ARBA00012483"/>
    </source>
</evidence>
<evidence type="ECO:0000256" key="12">
    <source>
        <dbReference type="SAM" id="Phobius"/>
    </source>
</evidence>
<dbReference type="GO" id="GO:0006511">
    <property type="term" value="P:ubiquitin-dependent protein catabolic process"/>
    <property type="evidence" value="ECO:0007669"/>
    <property type="project" value="InterPro"/>
</dbReference>
<accession>A0A817X976</accession>